<dbReference type="SUPFAM" id="SSF53098">
    <property type="entry name" value="Ribonuclease H-like"/>
    <property type="match status" value="1"/>
</dbReference>
<dbReference type="AlphaFoldDB" id="A0A085LRA1"/>
<dbReference type="InterPro" id="IPR036397">
    <property type="entry name" value="RNaseH_sf"/>
</dbReference>
<dbReference type="Gene3D" id="3.30.420.10">
    <property type="entry name" value="Ribonuclease H-like superfamily/Ribonuclease H"/>
    <property type="match status" value="1"/>
</dbReference>
<dbReference type="Proteomes" id="UP000030764">
    <property type="component" value="Unassembled WGS sequence"/>
</dbReference>
<dbReference type="InterPro" id="IPR050951">
    <property type="entry name" value="Retrovirus_Pol_polyprotein"/>
</dbReference>
<evidence type="ECO:0008006" key="4">
    <source>
        <dbReference type="Google" id="ProtNLM"/>
    </source>
</evidence>
<evidence type="ECO:0000313" key="3">
    <source>
        <dbReference type="Proteomes" id="UP000030764"/>
    </source>
</evidence>
<evidence type="ECO:0000313" key="2">
    <source>
        <dbReference type="EMBL" id="KFD47497.1"/>
    </source>
</evidence>
<sequence length="123" mass="13508">GTINDEDTAITFLREKAQSSKTLISELPRVFATHGLPGTVVPTTDQHSRHPNLASSFEGTQFSTQTPYHPSSNGQAERMIQVAKDALRHMSTGNLNQRLASFLLSQHRIPCVAMQPVAPRLNC</sequence>
<protein>
    <recommendedName>
        <fullName evidence="4">Integrase catalytic domain-containing protein</fullName>
    </recommendedName>
</protein>
<evidence type="ECO:0000256" key="1">
    <source>
        <dbReference type="SAM" id="MobiDB-lite"/>
    </source>
</evidence>
<feature type="non-terminal residue" evidence="2">
    <location>
        <position position="1"/>
    </location>
</feature>
<organism evidence="2 3">
    <name type="scientific">Trichuris suis</name>
    <name type="common">pig whipworm</name>
    <dbReference type="NCBI Taxonomy" id="68888"/>
    <lineage>
        <taxon>Eukaryota</taxon>
        <taxon>Metazoa</taxon>
        <taxon>Ecdysozoa</taxon>
        <taxon>Nematoda</taxon>
        <taxon>Enoplea</taxon>
        <taxon>Dorylaimia</taxon>
        <taxon>Trichinellida</taxon>
        <taxon>Trichuridae</taxon>
        <taxon>Trichuris</taxon>
    </lineage>
</organism>
<dbReference type="GO" id="GO:0003676">
    <property type="term" value="F:nucleic acid binding"/>
    <property type="evidence" value="ECO:0007669"/>
    <property type="project" value="InterPro"/>
</dbReference>
<accession>A0A085LRA1</accession>
<keyword evidence="3" id="KW-1185">Reference proteome</keyword>
<feature type="region of interest" description="Disordered" evidence="1">
    <location>
        <begin position="38"/>
        <end position="75"/>
    </location>
</feature>
<gene>
    <name evidence="2" type="ORF">M513_11658</name>
</gene>
<dbReference type="PANTHER" id="PTHR37984">
    <property type="entry name" value="PROTEIN CBG26694"/>
    <property type="match status" value="1"/>
</dbReference>
<dbReference type="PANTHER" id="PTHR37984:SF12">
    <property type="entry name" value="RIBONUCLEASE H"/>
    <property type="match status" value="1"/>
</dbReference>
<reference evidence="2 3" key="1">
    <citation type="journal article" date="2014" name="Nat. Genet.">
        <title>Genome and transcriptome of the porcine whipworm Trichuris suis.</title>
        <authorList>
            <person name="Jex A.R."/>
            <person name="Nejsum P."/>
            <person name="Schwarz E.M."/>
            <person name="Hu L."/>
            <person name="Young N.D."/>
            <person name="Hall R.S."/>
            <person name="Korhonen P.K."/>
            <person name="Liao S."/>
            <person name="Thamsborg S."/>
            <person name="Xia J."/>
            <person name="Xu P."/>
            <person name="Wang S."/>
            <person name="Scheerlinck J.P."/>
            <person name="Hofmann A."/>
            <person name="Sternberg P.W."/>
            <person name="Wang J."/>
            <person name="Gasser R.B."/>
        </authorList>
    </citation>
    <scope>NUCLEOTIDE SEQUENCE [LARGE SCALE GENOMIC DNA]</scope>
    <source>
        <strain evidence="2">DCEP-RM93M</strain>
    </source>
</reference>
<name>A0A085LRA1_9BILA</name>
<dbReference type="InterPro" id="IPR012337">
    <property type="entry name" value="RNaseH-like_sf"/>
</dbReference>
<dbReference type="EMBL" id="KL363325">
    <property type="protein sequence ID" value="KFD47497.1"/>
    <property type="molecule type" value="Genomic_DNA"/>
</dbReference>
<feature type="compositionally biased region" description="Polar residues" evidence="1">
    <location>
        <begin position="53"/>
        <end position="75"/>
    </location>
</feature>
<proteinExistence type="predicted"/>